<evidence type="ECO:0000313" key="2">
    <source>
        <dbReference type="EMBL" id="KDR66816.1"/>
    </source>
</evidence>
<evidence type="ECO:0000313" key="3">
    <source>
        <dbReference type="Proteomes" id="UP000027222"/>
    </source>
</evidence>
<protein>
    <submittedName>
        <fullName evidence="2">Uncharacterized protein</fullName>
    </submittedName>
</protein>
<organism evidence="2 3">
    <name type="scientific">Galerina marginata (strain CBS 339.88)</name>
    <dbReference type="NCBI Taxonomy" id="685588"/>
    <lineage>
        <taxon>Eukaryota</taxon>
        <taxon>Fungi</taxon>
        <taxon>Dikarya</taxon>
        <taxon>Basidiomycota</taxon>
        <taxon>Agaricomycotina</taxon>
        <taxon>Agaricomycetes</taxon>
        <taxon>Agaricomycetidae</taxon>
        <taxon>Agaricales</taxon>
        <taxon>Agaricineae</taxon>
        <taxon>Strophariaceae</taxon>
        <taxon>Galerina</taxon>
    </lineage>
</organism>
<proteinExistence type="predicted"/>
<dbReference type="HOGENOM" id="CLU_182423_0_0_1"/>
<gene>
    <name evidence="2" type="ORF">GALMADRAFT_232371</name>
</gene>
<evidence type="ECO:0000256" key="1">
    <source>
        <dbReference type="SAM" id="MobiDB-lite"/>
    </source>
</evidence>
<dbReference type="AlphaFoldDB" id="A0A067S7L7"/>
<feature type="compositionally biased region" description="Basic and acidic residues" evidence="1">
    <location>
        <begin position="88"/>
        <end position="98"/>
    </location>
</feature>
<reference evidence="3" key="1">
    <citation type="journal article" date="2014" name="Proc. Natl. Acad. Sci. U.S.A.">
        <title>Extensive sampling of basidiomycete genomes demonstrates inadequacy of the white-rot/brown-rot paradigm for wood decay fungi.</title>
        <authorList>
            <person name="Riley R."/>
            <person name="Salamov A.A."/>
            <person name="Brown D.W."/>
            <person name="Nagy L.G."/>
            <person name="Floudas D."/>
            <person name="Held B.W."/>
            <person name="Levasseur A."/>
            <person name="Lombard V."/>
            <person name="Morin E."/>
            <person name="Otillar R."/>
            <person name="Lindquist E.A."/>
            <person name="Sun H."/>
            <person name="LaButti K.M."/>
            <person name="Schmutz J."/>
            <person name="Jabbour D."/>
            <person name="Luo H."/>
            <person name="Baker S.E."/>
            <person name="Pisabarro A.G."/>
            <person name="Walton J.D."/>
            <person name="Blanchette R.A."/>
            <person name="Henrissat B."/>
            <person name="Martin F."/>
            <person name="Cullen D."/>
            <person name="Hibbett D.S."/>
            <person name="Grigoriev I.V."/>
        </authorList>
    </citation>
    <scope>NUCLEOTIDE SEQUENCE [LARGE SCALE GENOMIC DNA]</scope>
    <source>
        <strain evidence="3">CBS 339.88</strain>
    </source>
</reference>
<feature type="region of interest" description="Disordered" evidence="1">
    <location>
        <begin position="71"/>
        <end position="98"/>
    </location>
</feature>
<dbReference type="EMBL" id="KL142420">
    <property type="protein sequence ID" value="KDR66816.1"/>
    <property type="molecule type" value="Genomic_DNA"/>
</dbReference>
<keyword evidence="3" id="KW-1185">Reference proteome</keyword>
<accession>A0A067S7L7</accession>
<dbReference type="Proteomes" id="UP000027222">
    <property type="component" value="Unassembled WGS sequence"/>
</dbReference>
<name>A0A067S7L7_GALM3</name>
<sequence length="98" mass="11182">MPSSSRFRDKHGDISAAVFDPSARLLLCQRRPRYRFLDVRMPAPYWCRGLSQRLRSGKGWGLDIMEGVGRRTTDGLRRRGGRAATKRRTSEGRAGDFL</sequence>
<feature type="compositionally biased region" description="Basic residues" evidence="1">
    <location>
        <begin position="78"/>
        <end position="87"/>
    </location>
</feature>